<evidence type="ECO:0000313" key="2">
    <source>
        <dbReference type="Proteomes" id="UP000054359"/>
    </source>
</evidence>
<sequence length="83" mass="9620">AISALDHLDALVKIDSEKEKLIDWIYTFQVQPEKTESSPNDYGFRGCTTCSSTMSKEEQKNLSEYHNLMKKRKVRGRLNKPEL</sequence>
<proteinExistence type="predicted"/>
<accession>A0A087TB38</accession>
<dbReference type="AlphaFoldDB" id="A0A087TB38"/>
<dbReference type="Gene3D" id="1.50.10.20">
    <property type="match status" value="1"/>
</dbReference>
<protein>
    <submittedName>
        <fullName evidence="1">Uncharacterized protein</fullName>
    </submittedName>
</protein>
<feature type="non-terminal residue" evidence="1">
    <location>
        <position position="1"/>
    </location>
</feature>
<keyword evidence="2" id="KW-1185">Reference proteome</keyword>
<name>A0A087TB38_STEMI</name>
<evidence type="ECO:0000313" key="1">
    <source>
        <dbReference type="EMBL" id="KFM62327.1"/>
    </source>
</evidence>
<dbReference type="EMBL" id="KK114391">
    <property type="protein sequence ID" value="KFM62327.1"/>
    <property type="molecule type" value="Genomic_DNA"/>
</dbReference>
<feature type="non-terminal residue" evidence="1">
    <location>
        <position position="83"/>
    </location>
</feature>
<dbReference type="Proteomes" id="UP000054359">
    <property type="component" value="Unassembled WGS sequence"/>
</dbReference>
<organism evidence="1 2">
    <name type="scientific">Stegodyphus mimosarum</name>
    <name type="common">African social velvet spider</name>
    <dbReference type="NCBI Taxonomy" id="407821"/>
    <lineage>
        <taxon>Eukaryota</taxon>
        <taxon>Metazoa</taxon>
        <taxon>Ecdysozoa</taxon>
        <taxon>Arthropoda</taxon>
        <taxon>Chelicerata</taxon>
        <taxon>Arachnida</taxon>
        <taxon>Araneae</taxon>
        <taxon>Araneomorphae</taxon>
        <taxon>Entelegynae</taxon>
        <taxon>Eresoidea</taxon>
        <taxon>Eresidae</taxon>
        <taxon>Stegodyphus</taxon>
    </lineage>
</organism>
<gene>
    <name evidence="1" type="ORF">X975_04693</name>
</gene>
<reference evidence="1 2" key="1">
    <citation type="submission" date="2013-11" db="EMBL/GenBank/DDBJ databases">
        <title>Genome sequencing of Stegodyphus mimosarum.</title>
        <authorList>
            <person name="Bechsgaard J."/>
        </authorList>
    </citation>
    <scope>NUCLEOTIDE SEQUENCE [LARGE SCALE GENOMIC DNA]</scope>
</reference>